<feature type="compositionally biased region" description="Basic and acidic residues" evidence="1">
    <location>
        <begin position="94"/>
        <end position="111"/>
    </location>
</feature>
<sequence>MGKRGSHTNRRSQAGNASPIIIVLSTMTVTLLLVWGGLYWQEQSEDKSTLYASEADNEPIVMVDLDKLQQVNAEAENPGLSNSGDSEAESSEGEGLKEEVVPVADDEKAAAEDSTAGTVKKPTSPEVSGQPGSEQDDKPATKPTPQSSSPTEKPIPKPTEKPTPEPSPDETGGTDETPIEPTPTPVDKAALYEAELIAVQAVCVEELKQVLQEAEVSIGEVDKRDPVAVQALIVELTNKLQSAQDGCEAQFNEVIDQAEKDGVSQDTIKEWESTFDEILEQIHIETELKLQAMMNA</sequence>
<keyword evidence="2" id="KW-1133">Transmembrane helix</keyword>
<name>A0ABW3HL54_9BACL</name>
<feature type="transmembrane region" description="Helical" evidence="2">
    <location>
        <begin position="20"/>
        <end position="40"/>
    </location>
</feature>
<evidence type="ECO:0000313" key="4">
    <source>
        <dbReference type="Proteomes" id="UP001596989"/>
    </source>
</evidence>
<dbReference type="RefSeq" id="WP_377561876.1">
    <property type="nucleotide sequence ID" value="NZ_JBHTJZ010000004.1"/>
</dbReference>
<keyword evidence="4" id="KW-1185">Reference proteome</keyword>
<evidence type="ECO:0000256" key="2">
    <source>
        <dbReference type="SAM" id="Phobius"/>
    </source>
</evidence>
<keyword evidence="2" id="KW-0472">Membrane</keyword>
<evidence type="ECO:0000256" key="1">
    <source>
        <dbReference type="SAM" id="MobiDB-lite"/>
    </source>
</evidence>
<reference evidence="4" key="1">
    <citation type="journal article" date="2019" name="Int. J. Syst. Evol. Microbiol.">
        <title>The Global Catalogue of Microorganisms (GCM) 10K type strain sequencing project: providing services to taxonomists for standard genome sequencing and annotation.</title>
        <authorList>
            <consortium name="The Broad Institute Genomics Platform"/>
            <consortium name="The Broad Institute Genome Sequencing Center for Infectious Disease"/>
            <person name="Wu L."/>
            <person name="Ma J."/>
        </authorList>
    </citation>
    <scope>NUCLEOTIDE SEQUENCE [LARGE SCALE GENOMIC DNA]</scope>
    <source>
        <strain evidence="4">CCUG 59129</strain>
    </source>
</reference>
<keyword evidence="2" id="KW-0812">Transmembrane</keyword>
<comment type="caution">
    <text evidence="3">The sequence shown here is derived from an EMBL/GenBank/DDBJ whole genome shotgun (WGS) entry which is preliminary data.</text>
</comment>
<dbReference type="EMBL" id="JBHTJZ010000004">
    <property type="protein sequence ID" value="MFD0958223.1"/>
    <property type="molecule type" value="Genomic_DNA"/>
</dbReference>
<evidence type="ECO:0000313" key="3">
    <source>
        <dbReference type="EMBL" id="MFD0958223.1"/>
    </source>
</evidence>
<dbReference type="Proteomes" id="UP001596989">
    <property type="component" value="Unassembled WGS sequence"/>
</dbReference>
<proteinExistence type="predicted"/>
<protein>
    <submittedName>
        <fullName evidence="3">Uncharacterized protein</fullName>
    </submittedName>
</protein>
<accession>A0ABW3HL54</accession>
<gene>
    <name evidence="3" type="ORF">ACFQ2I_02335</name>
</gene>
<feature type="compositionally biased region" description="Basic and acidic residues" evidence="1">
    <location>
        <begin position="154"/>
        <end position="163"/>
    </location>
</feature>
<feature type="region of interest" description="Disordered" evidence="1">
    <location>
        <begin position="67"/>
        <end position="185"/>
    </location>
</feature>
<organism evidence="3 4">
    <name type="scientific">Paenibacillus chungangensis</name>
    <dbReference type="NCBI Taxonomy" id="696535"/>
    <lineage>
        <taxon>Bacteria</taxon>
        <taxon>Bacillati</taxon>
        <taxon>Bacillota</taxon>
        <taxon>Bacilli</taxon>
        <taxon>Bacillales</taxon>
        <taxon>Paenibacillaceae</taxon>
        <taxon>Paenibacillus</taxon>
    </lineage>
</organism>